<proteinExistence type="predicted"/>
<dbReference type="Proteomes" id="UP000244722">
    <property type="component" value="Unassembled WGS sequence"/>
</dbReference>
<feature type="transmembrane region" description="Helical" evidence="2">
    <location>
        <begin position="21"/>
        <end position="41"/>
    </location>
</feature>
<gene>
    <name evidence="3" type="ORF">B9Z19DRAFT_1134253</name>
</gene>
<evidence type="ECO:0000256" key="2">
    <source>
        <dbReference type="SAM" id="Phobius"/>
    </source>
</evidence>
<name>A0A2T6ZED7_TUBBO</name>
<evidence type="ECO:0000313" key="3">
    <source>
        <dbReference type="EMBL" id="PUU73861.1"/>
    </source>
</evidence>
<comment type="caution">
    <text evidence="3">The sequence shown here is derived from an EMBL/GenBank/DDBJ whole genome shotgun (WGS) entry which is preliminary data.</text>
</comment>
<reference evidence="3 4" key="1">
    <citation type="submission" date="2017-04" db="EMBL/GenBank/DDBJ databases">
        <title>Draft genome sequence of Tuber borchii Vittad., a whitish edible truffle.</title>
        <authorList>
            <consortium name="DOE Joint Genome Institute"/>
            <person name="Murat C."/>
            <person name="Kuo A."/>
            <person name="Barry K.W."/>
            <person name="Clum A."/>
            <person name="Dockter R.B."/>
            <person name="Fauchery L."/>
            <person name="Iotti M."/>
            <person name="Kohler A."/>
            <person name="Labutti K."/>
            <person name="Lindquist E.A."/>
            <person name="Lipzen A."/>
            <person name="Ohm R.A."/>
            <person name="Wang M."/>
            <person name="Grigoriev I.V."/>
            <person name="Zambonelli A."/>
            <person name="Martin F.M."/>
        </authorList>
    </citation>
    <scope>NUCLEOTIDE SEQUENCE [LARGE SCALE GENOMIC DNA]</scope>
    <source>
        <strain evidence="3 4">Tbo3840</strain>
    </source>
</reference>
<keyword evidence="4" id="KW-1185">Reference proteome</keyword>
<keyword evidence="2" id="KW-0812">Transmembrane</keyword>
<feature type="region of interest" description="Disordered" evidence="1">
    <location>
        <begin position="138"/>
        <end position="190"/>
    </location>
</feature>
<accession>A0A2T6ZED7</accession>
<organism evidence="3 4">
    <name type="scientific">Tuber borchii</name>
    <name type="common">White truffle</name>
    <dbReference type="NCBI Taxonomy" id="42251"/>
    <lineage>
        <taxon>Eukaryota</taxon>
        <taxon>Fungi</taxon>
        <taxon>Dikarya</taxon>
        <taxon>Ascomycota</taxon>
        <taxon>Pezizomycotina</taxon>
        <taxon>Pezizomycetes</taxon>
        <taxon>Pezizales</taxon>
        <taxon>Tuberaceae</taxon>
        <taxon>Tuber</taxon>
    </lineage>
</organism>
<evidence type="ECO:0000256" key="1">
    <source>
        <dbReference type="SAM" id="MobiDB-lite"/>
    </source>
</evidence>
<keyword evidence="2" id="KW-0472">Membrane</keyword>
<evidence type="ECO:0000313" key="4">
    <source>
        <dbReference type="Proteomes" id="UP000244722"/>
    </source>
</evidence>
<dbReference type="AlphaFoldDB" id="A0A2T6ZED7"/>
<sequence length="328" mass="35642">MPEEPIPFRTQVYNFCRDHQVLAALCTLAAGFGVGGMMLSAQSKGGVPNSVSIDQIIGTPPFFVILTTPNTTPDVVPAPVPPGYGIITSSTIPAAHSPVNTRNRGTIEKKPITTARETPSTVCIVTTVTLYVCTTTSMPSNDGEHTSASSEDSEHTSTPSPDGEHTSTPSDDGHTSTDSEDDEQASSSIVPQQCEGVEWILREVEALGLQIGDFHIRLQLLTNLLTPISKNEREVPGGHGGSSAIPIVGSGRCVVLWALDQMAEYYGVLLLCKQGMLSIQTGKLNHERNPKEWMEAEYEAHTVVYRYLLKRLHRELFKEDAQICLKEK</sequence>
<feature type="compositionally biased region" description="Polar residues" evidence="1">
    <location>
        <begin position="146"/>
        <end position="170"/>
    </location>
</feature>
<protein>
    <submittedName>
        <fullName evidence="3">Uncharacterized protein</fullName>
    </submittedName>
</protein>
<keyword evidence="2" id="KW-1133">Transmembrane helix</keyword>
<dbReference type="EMBL" id="NESQ01000337">
    <property type="protein sequence ID" value="PUU73861.1"/>
    <property type="molecule type" value="Genomic_DNA"/>
</dbReference>